<name>A0A2V3IUK8_9FLOR</name>
<dbReference type="EMBL" id="NBIV01000052">
    <property type="protein sequence ID" value="PXF45802.1"/>
    <property type="molecule type" value="Genomic_DNA"/>
</dbReference>
<organism evidence="2 3">
    <name type="scientific">Gracilariopsis chorda</name>
    <dbReference type="NCBI Taxonomy" id="448386"/>
    <lineage>
        <taxon>Eukaryota</taxon>
        <taxon>Rhodophyta</taxon>
        <taxon>Florideophyceae</taxon>
        <taxon>Rhodymeniophycidae</taxon>
        <taxon>Gracilariales</taxon>
        <taxon>Gracilariaceae</taxon>
        <taxon>Gracilariopsis</taxon>
    </lineage>
</organism>
<evidence type="ECO:0000313" key="2">
    <source>
        <dbReference type="EMBL" id="PXF45802.1"/>
    </source>
</evidence>
<gene>
    <name evidence="2" type="ORF">BWQ96_04414</name>
</gene>
<protein>
    <submittedName>
        <fullName evidence="2">Uncharacterized protein</fullName>
    </submittedName>
</protein>
<reference evidence="2 3" key="1">
    <citation type="journal article" date="2018" name="Mol. Biol. Evol.">
        <title>Analysis of the draft genome of the red seaweed Gracilariopsis chorda provides insights into genome size evolution in Rhodophyta.</title>
        <authorList>
            <person name="Lee J."/>
            <person name="Yang E.C."/>
            <person name="Graf L."/>
            <person name="Yang J.H."/>
            <person name="Qiu H."/>
            <person name="Zel Zion U."/>
            <person name="Chan C.X."/>
            <person name="Stephens T.G."/>
            <person name="Weber A.P.M."/>
            <person name="Boo G.H."/>
            <person name="Boo S.M."/>
            <person name="Kim K.M."/>
            <person name="Shin Y."/>
            <person name="Jung M."/>
            <person name="Lee S.J."/>
            <person name="Yim H.S."/>
            <person name="Lee J.H."/>
            <person name="Bhattacharya D."/>
            <person name="Yoon H.S."/>
        </authorList>
    </citation>
    <scope>NUCLEOTIDE SEQUENCE [LARGE SCALE GENOMIC DNA]</scope>
    <source>
        <strain evidence="2 3">SKKU-2015</strain>
        <tissue evidence="2">Whole body</tissue>
    </source>
</reference>
<feature type="region of interest" description="Disordered" evidence="1">
    <location>
        <begin position="30"/>
        <end position="87"/>
    </location>
</feature>
<dbReference type="Proteomes" id="UP000247409">
    <property type="component" value="Unassembled WGS sequence"/>
</dbReference>
<evidence type="ECO:0000313" key="3">
    <source>
        <dbReference type="Proteomes" id="UP000247409"/>
    </source>
</evidence>
<comment type="caution">
    <text evidence="2">The sequence shown here is derived from an EMBL/GenBank/DDBJ whole genome shotgun (WGS) entry which is preliminary data.</text>
</comment>
<sequence length="164" mass="17541">MPLGQTPPTTSIVAPRPEIRMFEAVLDVSPAPEETMLMESPMPSPDDGEEQPTFTPEAITSTPTSPTVPRSLPPAQQPAAGTNEFNYDRTPVNGRAFPPAACDCLAADDACNPVIAAASGVCRAGLKADLQSNDCHFACCRLCQFSDTISWCNDEQVIRVCANW</sequence>
<evidence type="ECO:0000256" key="1">
    <source>
        <dbReference type="SAM" id="MobiDB-lite"/>
    </source>
</evidence>
<proteinExistence type="predicted"/>
<feature type="compositionally biased region" description="Low complexity" evidence="1">
    <location>
        <begin position="60"/>
        <end position="70"/>
    </location>
</feature>
<accession>A0A2V3IUK8</accession>
<keyword evidence="3" id="KW-1185">Reference proteome</keyword>
<dbReference type="AlphaFoldDB" id="A0A2V3IUK8"/>